<name>A0A512HXS1_9ACTN</name>
<keyword evidence="2" id="KW-1185">Reference proteome</keyword>
<accession>A0A512HXS1</accession>
<dbReference type="AlphaFoldDB" id="A0A512HXS1"/>
<dbReference type="EMBL" id="BJZQ01000015">
    <property type="protein sequence ID" value="GEO90224.1"/>
    <property type="molecule type" value="Genomic_DNA"/>
</dbReference>
<protein>
    <submittedName>
        <fullName evidence="1">Uncharacterized protein</fullName>
    </submittedName>
</protein>
<organism evidence="1 2">
    <name type="scientific">Aeromicrobium flavum</name>
    <dbReference type="NCBI Taxonomy" id="416568"/>
    <lineage>
        <taxon>Bacteria</taxon>
        <taxon>Bacillati</taxon>
        <taxon>Actinomycetota</taxon>
        <taxon>Actinomycetes</taxon>
        <taxon>Propionibacteriales</taxon>
        <taxon>Nocardioidaceae</taxon>
        <taxon>Aeromicrobium</taxon>
    </lineage>
</organism>
<reference evidence="1 2" key="1">
    <citation type="submission" date="2019-07" db="EMBL/GenBank/DDBJ databases">
        <title>Whole genome shotgun sequence of Aeromicrobium flavum NBRC 107625.</title>
        <authorList>
            <person name="Hosoyama A."/>
            <person name="Uohara A."/>
            <person name="Ohji S."/>
            <person name="Ichikawa N."/>
        </authorList>
    </citation>
    <scope>NUCLEOTIDE SEQUENCE [LARGE SCALE GENOMIC DNA]</scope>
    <source>
        <strain evidence="1 2">NBRC 107625</strain>
    </source>
</reference>
<proteinExistence type="predicted"/>
<dbReference type="Proteomes" id="UP000321769">
    <property type="component" value="Unassembled WGS sequence"/>
</dbReference>
<gene>
    <name evidence="1" type="ORF">AFL01nite_25510</name>
</gene>
<dbReference type="RefSeq" id="WP_146828087.1">
    <property type="nucleotide sequence ID" value="NZ_BAAAYQ010000005.1"/>
</dbReference>
<dbReference type="OrthoDB" id="4964594at2"/>
<evidence type="ECO:0000313" key="1">
    <source>
        <dbReference type="EMBL" id="GEO90224.1"/>
    </source>
</evidence>
<comment type="caution">
    <text evidence="1">The sequence shown here is derived from an EMBL/GenBank/DDBJ whole genome shotgun (WGS) entry which is preliminary data.</text>
</comment>
<evidence type="ECO:0000313" key="2">
    <source>
        <dbReference type="Proteomes" id="UP000321769"/>
    </source>
</evidence>
<sequence>MRIHWNGRGATGRFSIAAEPEAYDATPAVSDFFVDRDMLLLSDDVLSLAAFLAFAPYCSGSLTLPRSVSPELAQAITEFQAPAWVRVANVDMEPRRAPQGSGMALVVDDSLTFEPLPNTWGRARNLAVGVLDSASWAGDLVGTDRLLVASNAHLISQIGPASHAYLPLVATAMLFMESYNCSTLVLPDDAVDAAMWDRLAGLVKAAKFALLRESEARAFLAATTS</sequence>